<gene>
    <name evidence="3" type="ORF">BJX63DRAFT_182486</name>
</gene>
<comment type="caution">
    <text evidence="3">The sequence shown here is derived from an EMBL/GenBank/DDBJ whole genome shotgun (WGS) entry which is preliminary data.</text>
</comment>
<feature type="transmembrane region" description="Helical" evidence="2">
    <location>
        <begin position="654"/>
        <end position="674"/>
    </location>
</feature>
<evidence type="ECO:0000313" key="4">
    <source>
        <dbReference type="Proteomes" id="UP001610334"/>
    </source>
</evidence>
<accession>A0ABR4I2V4</accession>
<organism evidence="3 4">
    <name type="scientific">Aspergillus granulosus</name>
    <dbReference type="NCBI Taxonomy" id="176169"/>
    <lineage>
        <taxon>Eukaryota</taxon>
        <taxon>Fungi</taxon>
        <taxon>Dikarya</taxon>
        <taxon>Ascomycota</taxon>
        <taxon>Pezizomycotina</taxon>
        <taxon>Eurotiomycetes</taxon>
        <taxon>Eurotiomycetidae</taxon>
        <taxon>Eurotiales</taxon>
        <taxon>Aspergillaceae</taxon>
        <taxon>Aspergillus</taxon>
        <taxon>Aspergillus subgen. Nidulantes</taxon>
    </lineage>
</organism>
<feature type="compositionally biased region" description="Polar residues" evidence="1">
    <location>
        <begin position="483"/>
        <end position="498"/>
    </location>
</feature>
<evidence type="ECO:0000313" key="3">
    <source>
        <dbReference type="EMBL" id="KAL2822085.1"/>
    </source>
</evidence>
<evidence type="ECO:0000256" key="1">
    <source>
        <dbReference type="SAM" id="MobiDB-lite"/>
    </source>
</evidence>
<feature type="compositionally biased region" description="Low complexity" evidence="1">
    <location>
        <begin position="391"/>
        <end position="422"/>
    </location>
</feature>
<protein>
    <recommendedName>
        <fullName evidence="5">GPI anchored protein</fullName>
    </recommendedName>
</protein>
<feature type="compositionally biased region" description="Acidic residues" evidence="1">
    <location>
        <begin position="308"/>
        <end position="318"/>
    </location>
</feature>
<feature type="region of interest" description="Disordered" evidence="1">
    <location>
        <begin position="228"/>
        <end position="247"/>
    </location>
</feature>
<feature type="region of interest" description="Disordered" evidence="1">
    <location>
        <begin position="344"/>
        <end position="558"/>
    </location>
</feature>
<keyword evidence="2" id="KW-0472">Membrane</keyword>
<feature type="region of interest" description="Disordered" evidence="1">
    <location>
        <begin position="30"/>
        <end position="52"/>
    </location>
</feature>
<feature type="compositionally biased region" description="Low complexity" evidence="1">
    <location>
        <begin position="460"/>
        <end position="474"/>
    </location>
</feature>
<sequence>MKGLYSSIPLAVLAATARAHVQVIRDSGGADIGKDHHHKRTGGTVIGGPSGVDIGNSADIPTTNTYYSSVNQEYTDNHSVDVDKTTIIKGHKRRGDNFPEVPVSPTVIGGPSGADIGNTVNIPTVNEASTSVTETYTDNHSVDVQKNTIVKPYYEEHRAMGFHHPMHQARNNPAVIGGPNGVDSGNMAEIPTVNSVSSTFDGSYTDDHSVNIDKTFVVKPHKRAYRPGGEDTTVIGGPSGVDIGNEFSAPTVNSYDIETNEDVNDDHSVKTNSDEVITPGEPHYEGHGEQEPSQPAVDETPEPPAPAESEEPEELEEPECTKVHEVVQTVTSTRIRYQTETAVAYPQELHSEEESPNDSPDAETSFGGSSEDESEAPEDPEDTEHSDENDNSQTPSGSVSNSSNDESSNEYPSTPSSSSSDSSNDESSNESPPEHSNNSPSTTLQTPSDSGSDESSNEYPSTNSQTPSSSVSDGSNDESSNEYPSINSQTPSSSGSDRSNYESSNESSNESPSTNSQSPSSESNEQYPKLNQQQGSFSSPTPASEAADPYYHGSQVAQSSQASQTAAVIPIGAYHAPATSAVAQPSTFVVVPVQVPSGTPRAHGSAVVAASSTPASSSLIPNVPTGASAEQNERPSPSPEAHGIVMFTGAGRKVSPAAGVFSALAGGFVLLAFAM</sequence>
<keyword evidence="4" id="KW-1185">Reference proteome</keyword>
<feature type="compositionally biased region" description="Low complexity" evidence="1">
    <location>
        <begin position="501"/>
        <end position="527"/>
    </location>
</feature>
<keyword evidence="2" id="KW-1133">Transmembrane helix</keyword>
<feature type="compositionally biased region" description="Low complexity" evidence="1">
    <location>
        <begin position="605"/>
        <end position="618"/>
    </location>
</feature>
<feature type="compositionally biased region" description="Low complexity" evidence="1">
    <location>
        <begin position="429"/>
        <end position="441"/>
    </location>
</feature>
<feature type="compositionally biased region" description="Polar residues" evidence="1">
    <location>
        <begin position="529"/>
        <end position="542"/>
    </location>
</feature>
<feature type="region of interest" description="Disordered" evidence="1">
    <location>
        <begin position="600"/>
        <end position="642"/>
    </location>
</feature>
<evidence type="ECO:0008006" key="5">
    <source>
        <dbReference type="Google" id="ProtNLM"/>
    </source>
</evidence>
<evidence type="ECO:0000256" key="2">
    <source>
        <dbReference type="SAM" id="Phobius"/>
    </source>
</evidence>
<feature type="region of interest" description="Disordered" evidence="1">
    <location>
        <begin position="261"/>
        <end position="323"/>
    </location>
</feature>
<dbReference type="Proteomes" id="UP001610334">
    <property type="component" value="Unassembled WGS sequence"/>
</dbReference>
<reference evidence="3 4" key="1">
    <citation type="submission" date="2024-07" db="EMBL/GenBank/DDBJ databases">
        <title>Section-level genome sequencing and comparative genomics of Aspergillus sections Usti and Cavernicolus.</title>
        <authorList>
            <consortium name="Lawrence Berkeley National Laboratory"/>
            <person name="Nybo J.L."/>
            <person name="Vesth T.C."/>
            <person name="Theobald S."/>
            <person name="Frisvad J.C."/>
            <person name="Larsen T.O."/>
            <person name="Kjaerboelling I."/>
            <person name="Rothschild-Mancinelli K."/>
            <person name="Lyhne E.K."/>
            <person name="Kogle M.E."/>
            <person name="Barry K."/>
            <person name="Clum A."/>
            <person name="Na H."/>
            <person name="Ledsgaard L."/>
            <person name="Lin J."/>
            <person name="Lipzen A."/>
            <person name="Kuo A."/>
            <person name="Riley R."/>
            <person name="Mondo S."/>
            <person name="Labutti K."/>
            <person name="Haridas S."/>
            <person name="Pangalinan J."/>
            <person name="Salamov A.A."/>
            <person name="Simmons B.A."/>
            <person name="Magnuson J.K."/>
            <person name="Chen J."/>
            <person name="Drula E."/>
            <person name="Henrissat B."/>
            <person name="Wiebenga A."/>
            <person name="Lubbers R.J."/>
            <person name="Gomes A.C."/>
            <person name="Makela M.R."/>
            <person name="Stajich J."/>
            <person name="Grigoriev I.V."/>
            <person name="Mortensen U.H."/>
            <person name="De Vries R.P."/>
            <person name="Baker S.E."/>
            <person name="Andersen M.R."/>
        </authorList>
    </citation>
    <scope>NUCLEOTIDE SEQUENCE [LARGE SCALE GENOMIC DNA]</scope>
    <source>
        <strain evidence="3 4">CBS 588.65</strain>
    </source>
</reference>
<feature type="compositionally biased region" description="Acidic residues" evidence="1">
    <location>
        <begin position="370"/>
        <end position="390"/>
    </location>
</feature>
<name>A0ABR4I2V4_9EURO</name>
<keyword evidence="2" id="KW-0812">Transmembrane</keyword>
<dbReference type="EMBL" id="JBFXLT010000003">
    <property type="protein sequence ID" value="KAL2822085.1"/>
    <property type="molecule type" value="Genomic_DNA"/>
</dbReference>
<proteinExistence type="predicted"/>